<gene>
    <name evidence="1" type="ORF">SS50377_13130</name>
    <name evidence="2" type="ORF">SS50377_25206</name>
</gene>
<name>V6LQB4_9EUKA</name>
<dbReference type="EMBL" id="KI546059">
    <property type="protein sequence ID" value="EST46862.1"/>
    <property type="molecule type" value="Genomic_DNA"/>
</dbReference>
<accession>V6LQB4</accession>
<sequence>MPDIPSTGGGTRPWLLPEVEDTRFRPLAYIQQYSSEAERRQHDKCIPACQAVVGTRKAPWLRNRRLPVTPQAISAASLCYFTVPHHAGDTCIDVKLVSGIWHHPDQKVYPVPTTSTQFSMPGTATSISFRSRVIRPHVSSYCSVEGDLRPGIPKRAPWASKHWHRAVLVPLTDAQLSRTCRTLPSCCSMSCRWRYCRANTASRPQARVVGQCSVAISAGDLHTAPKGRADPEVLYGVCKFQSYADSWVRSPPSIPRQGFGAGTEVLRSHFHLDVRSYCILFSCLANNPFQGYMSQGVKRWKRTRWRQHRAPRYLILRKVVCHSGQFYTNLKVYRCQLSALLHIKINYAFRSEERYNNAHINVITNQHYIKNISCMLQIKCGYQMRFHFQTFGNYCKLENVSQRMWKAIESCVHAK</sequence>
<proteinExistence type="predicted"/>
<dbReference type="AlphaFoldDB" id="V6LQB4"/>
<evidence type="ECO:0000313" key="3">
    <source>
        <dbReference type="Proteomes" id="UP000018208"/>
    </source>
</evidence>
<dbReference type="Proteomes" id="UP000018208">
    <property type="component" value="Unassembled WGS sequence"/>
</dbReference>
<evidence type="ECO:0000313" key="2">
    <source>
        <dbReference type="EMBL" id="KAH0573088.1"/>
    </source>
</evidence>
<protein>
    <submittedName>
        <fullName evidence="1">Uncharacterized protein</fullName>
    </submittedName>
</protein>
<keyword evidence="3" id="KW-1185">Reference proteome</keyword>
<dbReference type="VEuPathDB" id="GiardiaDB:SS50377_25206"/>
<reference evidence="2" key="2">
    <citation type="submission" date="2020-12" db="EMBL/GenBank/DDBJ databases">
        <title>New Spironucleus salmonicida genome in near-complete chromosomes.</title>
        <authorList>
            <person name="Xu F."/>
            <person name="Kurt Z."/>
            <person name="Jimenez-Gonzalez A."/>
            <person name="Astvaldsson A."/>
            <person name="Andersson J.O."/>
            <person name="Svard S.G."/>
        </authorList>
    </citation>
    <scope>NUCLEOTIDE SEQUENCE</scope>
    <source>
        <strain evidence="2">ATCC 50377</strain>
    </source>
</reference>
<reference evidence="1 2" key="1">
    <citation type="journal article" date="2014" name="PLoS Genet.">
        <title>The Genome of Spironucleus salmonicida Highlights a Fish Pathogen Adapted to Fluctuating Environments.</title>
        <authorList>
            <person name="Xu F."/>
            <person name="Jerlstrom-Hultqvist J."/>
            <person name="Einarsson E."/>
            <person name="Astvaldsson A."/>
            <person name="Svard S.G."/>
            <person name="Andersson J.O."/>
        </authorList>
    </citation>
    <scope>NUCLEOTIDE SEQUENCE</scope>
    <source>
        <strain evidence="2">ATCC 50377</strain>
    </source>
</reference>
<dbReference type="EMBL" id="AUWU02000005">
    <property type="protein sequence ID" value="KAH0573088.1"/>
    <property type="molecule type" value="Genomic_DNA"/>
</dbReference>
<evidence type="ECO:0000313" key="1">
    <source>
        <dbReference type="EMBL" id="EST46862.1"/>
    </source>
</evidence>
<organism evidence="1">
    <name type="scientific">Spironucleus salmonicida</name>
    <dbReference type="NCBI Taxonomy" id="348837"/>
    <lineage>
        <taxon>Eukaryota</taxon>
        <taxon>Metamonada</taxon>
        <taxon>Diplomonadida</taxon>
        <taxon>Hexamitidae</taxon>
        <taxon>Hexamitinae</taxon>
        <taxon>Spironucleus</taxon>
    </lineage>
</organism>